<dbReference type="Proteomes" id="UP000276133">
    <property type="component" value="Unassembled WGS sequence"/>
</dbReference>
<protein>
    <recommendedName>
        <fullName evidence="3">RNA-directed DNA polymerase from mobile element jockey-like</fullName>
    </recommendedName>
</protein>
<evidence type="ECO:0008006" key="3">
    <source>
        <dbReference type="Google" id="ProtNLM"/>
    </source>
</evidence>
<dbReference type="PANTHER" id="PTHR33395">
    <property type="entry name" value="TRANSCRIPTASE, PUTATIVE-RELATED-RELATED"/>
    <property type="match status" value="1"/>
</dbReference>
<comment type="caution">
    <text evidence="1">The sequence shown here is derived from an EMBL/GenBank/DDBJ whole genome shotgun (WGS) entry which is preliminary data.</text>
</comment>
<sequence>MFDKKKYSDLLIVGDFNHPKIKLNSKFGFVEGKENSMVRNNSIAFLETIQSNFLTQHLHLPIFGENVLDIIFTEDSSRTNTIENGPHLSTPKKNKLHSVLTWDYHLECNIVRKTENRPAIEKGKYSKLNQHFEKSIKIIKEATSDIEEQCKLLMESYKIGHLN</sequence>
<dbReference type="AlphaFoldDB" id="A0A3M7QAS0"/>
<evidence type="ECO:0000313" key="1">
    <source>
        <dbReference type="EMBL" id="RNA08078.1"/>
    </source>
</evidence>
<dbReference type="GO" id="GO:0061343">
    <property type="term" value="P:cell adhesion involved in heart morphogenesis"/>
    <property type="evidence" value="ECO:0007669"/>
    <property type="project" value="TreeGrafter"/>
</dbReference>
<organism evidence="1 2">
    <name type="scientific">Brachionus plicatilis</name>
    <name type="common">Marine rotifer</name>
    <name type="synonym">Brachionus muelleri</name>
    <dbReference type="NCBI Taxonomy" id="10195"/>
    <lineage>
        <taxon>Eukaryota</taxon>
        <taxon>Metazoa</taxon>
        <taxon>Spiralia</taxon>
        <taxon>Gnathifera</taxon>
        <taxon>Rotifera</taxon>
        <taxon>Eurotatoria</taxon>
        <taxon>Monogononta</taxon>
        <taxon>Pseudotrocha</taxon>
        <taxon>Ploima</taxon>
        <taxon>Brachionidae</taxon>
        <taxon>Brachionus</taxon>
    </lineage>
</organism>
<dbReference type="EMBL" id="REGN01006862">
    <property type="protein sequence ID" value="RNA08078.1"/>
    <property type="molecule type" value="Genomic_DNA"/>
</dbReference>
<keyword evidence="2" id="KW-1185">Reference proteome</keyword>
<reference evidence="1 2" key="1">
    <citation type="journal article" date="2018" name="Sci. Rep.">
        <title>Genomic signatures of local adaptation to the degree of environmental predictability in rotifers.</title>
        <authorList>
            <person name="Franch-Gras L."/>
            <person name="Hahn C."/>
            <person name="Garcia-Roger E.M."/>
            <person name="Carmona M.J."/>
            <person name="Serra M."/>
            <person name="Gomez A."/>
        </authorList>
    </citation>
    <scope>NUCLEOTIDE SEQUENCE [LARGE SCALE GENOMIC DNA]</scope>
    <source>
        <strain evidence="1">HYR1</strain>
    </source>
</reference>
<gene>
    <name evidence="1" type="ORF">BpHYR1_026775</name>
</gene>
<dbReference type="PANTHER" id="PTHR33395:SF21">
    <property type="entry name" value="PERICARDIN"/>
    <property type="match status" value="1"/>
</dbReference>
<proteinExistence type="predicted"/>
<dbReference type="GO" id="GO:0031012">
    <property type="term" value="C:extracellular matrix"/>
    <property type="evidence" value="ECO:0007669"/>
    <property type="project" value="TreeGrafter"/>
</dbReference>
<name>A0A3M7QAS0_BRAPC</name>
<dbReference type="GO" id="GO:0007508">
    <property type="term" value="P:larval heart development"/>
    <property type="evidence" value="ECO:0007669"/>
    <property type="project" value="TreeGrafter"/>
</dbReference>
<evidence type="ECO:0000313" key="2">
    <source>
        <dbReference type="Proteomes" id="UP000276133"/>
    </source>
</evidence>
<accession>A0A3M7QAS0</accession>